<feature type="transmembrane region" description="Helical" evidence="6">
    <location>
        <begin position="156"/>
        <end position="175"/>
    </location>
</feature>
<accession>A0A6N6VH45</accession>
<evidence type="ECO:0000256" key="5">
    <source>
        <dbReference type="SAM" id="MobiDB-lite"/>
    </source>
</evidence>
<dbReference type="SUPFAM" id="SSF103473">
    <property type="entry name" value="MFS general substrate transporter"/>
    <property type="match status" value="1"/>
</dbReference>
<dbReference type="InterPro" id="IPR011701">
    <property type="entry name" value="MFS"/>
</dbReference>
<proteinExistence type="predicted"/>
<evidence type="ECO:0000313" key="9">
    <source>
        <dbReference type="Proteomes" id="UP000468901"/>
    </source>
</evidence>
<dbReference type="Gene3D" id="1.20.1250.20">
    <property type="entry name" value="MFS general substrate transporter like domains"/>
    <property type="match status" value="2"/>
</dbReference>
<dbReference type="RefSeq" id="WP_152216729.1">
    <property type="nucleotide sequence ID" value="NZ_WESC01000011.1"/>
</dbReference>
<feature type="transmembrane region" description="Helical" evidence="6">
    <location>
        <begin position="196"/>
        <end position="215"/>
    </location>
</feature>
<dbReference type="Proteomes" id="UP000468901">
    <property type="component" value="Unassembled WGS sequence"/>
</dbReference>
<feature type="transmembrane region" description="Helical" evidence="6">
    <location>
        <begin position="98"/>
        <end position="119"/>
    </location>
</feature>
<dbReference type="Pfam" id="PF00083">
    <property type="entry name" value="Sugar_tr"/>
    <property type="match status" value="1"/>
</dbReference>
<evidence type="ECO:0000256" key="4">
    <source>
        <dbReference type="ARBA" id="ARBA00023136"/>
    </source>
</evidence>
<dbReference type="GO" id="GO:0022857">
    <property type="term" value="F:transmembrane transporter activity"/>
    <property type="evidence" value="ECO:0007669"/>
    <property type="project" value="InterPro"/>
</dbReference>
<keyword evidence="4 6" id="KW-0472">Membrane</keyword>
<dbReference type="Pfam" id="PF07690">
    <property type="entry name" value="MFS_1"/>
    <property type="match status" value="1"/>
</dbReference>
<evidence type="ECO:0000313" key="8">
    <source>
        <dbReference type="EMBL" id="KAB7739273.1"/>
    </source>
</evidence>
<feature type="transmembrane region" description="Helical" evidence="6">
    <location>
        <begin position="131"/>
        <end position="150"/>
    </location>
</feature>
<feature type="transmembrane region" description="Helical" evidence="6">
    <location>
        <begin position="265"/>
        <end position="284"/>
    </location>
</feature>
<feature type="transmembrane region" description="Helical" evidence="6">
    <location>
        <begin position="356"/>
        <end position="377"/>
    </location>
</feature>
<feature type="domain" description="Major facilitator superfamily (MFS) profile" evidence="7">
    <location>
        <begin position="199"/>
        <end position="410"/>
    </location>
</feature>
<keyword evidence="2 6" id="KW-0812">Transmembrane</keyword>
<feature type="transmembrane region" description="Helical" evidence="6">
    <location>
        <begin position="323"/>
        <end position="344"/>
    </location>
</feature>
<comment type="subcellular location">
    <subcellularLocation>
        <location evidence="1">Membrane</location>
    </subcellularLocation>
</comment>
<dbReference type="PANTHER" id="PTHR23521">
    <property type="entry name" value="TRANSPORTER MFS SUPERFAMILY"/>
    <property type="match status" value="1"/>
</dbReference>
<dbReference type="AlphaFoldDB" id="A0A6N6VH45"/>
<feature type="transmembrane region" description="Helical" evidence="6">
    <location>
        <begin position="290"/>
        <end position="311"/>
    </location>
</feature>
<feature type="transmembrane region" description="Helical" evidence="6">
    <location>
        <begin position="42"/>
        <end position="65"/>
    </location>
</feature>
<name>A0A6N6VH45_9HYPH</name>
<dbReference type="InterPro" id="IPR036259">
    <property type="entry name" value="MFS_trans_sf"/>
</dbReference>
<feature type="transmembrane region" description="Helical" evidence="6">
    <location>
        <begin position="74"/>
        <end position="92"/>
    </location>
</feature>
<dbReference type="InterPro" id="IPR047200">
    <property type="entry name" value="MFS_YcaD-like"/>
</dbReference>
<protein>
    <submittedName>
        <fullName evidence="8">MFS transporter</fullName>
    </submittedName>
</protein>
<dbReference type="InterPro" id="IPR020846">
    <property type="entry name" value="MFS_dom"/>
</dbReference>
<dbReference type="GO" id="GO:0005886">
    <property type="term" value="C:plasma membrane"/>
    <property type="evidence" value="ECO:0007669"/>
    <property type="project" value="TreeGrafter"/>
</dbReference>
<evidence type="ECO:0000256" key="3">
    <source>
        <dbReference type="ARBA" id="ARBA00022989"/>
    </source>
</evidence>
<feature type="transmembrane region" description="Helical" evidence="6">
    <location>
        <begin position="235"/>
        <end position="253"/>
    </location>
</feature>
<sequence>MNRTIAPVFSLLLATSILLIGNGLLGTLIPIRANIEHFATTTVGFIGSVYFAGFMAGCVLGPFLVRRAGHIRSFAALGALAAVAPLVHALTVNPVAWALMRGLTGFCFAGLYMVIESWINERATNATRGRLFAVYLVVNFASLTLGQLMLNMASPAEFTLFALCSILTSLALVPISMTTSDQPAPIASTRIDIGAVFRLSPVGLLGCLVVGLTNAPFWTLGPVFAHDSGLDVEGVSFFMTAAILGGAVAQLPIGRYSDKMDRRRIILTLSLGSAVAEAGLIAARGIGVEWMLLLAGFMFGCFALTLYSVCVAHTNDHAGKESFVGISSALLLAYAIGAVVGPYAASMGTERWGMSFIFMFAAAIHIIFAAFTMIRMATASRGASRRGGFTAMTFPSTKPVPPELDSRKAD</sequence>
<evidence type="ECO:0000256" key="1">
    <source>
        <dbReference type="ARBA" id="ARBA00004370"/>
    </source>
</evidence>
<gene>
    <name evidence="8" type="ORF">F2P47_12605</name>
</gene>
<dbReference type="PROSITE" id="PS50850">
    <property type="entry name" value="MFS"/>
    <property type="match status" value="1"/>
</dbReference>
<dbReference type="InterPro" id="IPR005828">
    <property type="entry name" value="MFS_sugar_transport-like"/>
</dbReference>
<evidence type="ECO:0000256" key="2">
    <source>
        <dbReference type="ARBA" id="ARBA00022692"/>
    </source>
</evidence>
<comment type="caution">
    <text evidence="8">The sequence shown here is derived from an EMBL/GenBank/DDBJ whole genome shotgun (WGS) entry which is preliminary data.</text>
</comment>
<dbReference type="EMBL" id="WESC01000011">
    <property type="protein sequence ID" value="KAB7739273.1"/>
    <property type="molecule type" value="Genomic_DNA"/>
</dbReference>
<feature type="region of interest" description="Disordered" evidence="5">
    <location>
        <begin position="390"/>
        <end position="410"/>
    </location>
</feature>
<keyword evidence="9" id="KW-1185">Reference proteome</keyword>
<reference evidence="8 9" key="1">
    <citation type="submission" date="2019-09" db="EMBL/GenBank/DDBJ databases">
        <title>Parvibaculum sedimenti sp. nov., isolated from sediment.</title>
        <authorList>
            <person name="Wang Y."/>
        </authorList>
    </citation>
    <scope>NUCLEOTIDE SEQUENCE [LARGE SCALE GENOMIC DNA]</scope>
    <source>
        <strain evidence="8 9">HXT-9</strain>
    </source>
</reference>
<dbReference type="PANTHER" id="PTHR23521:SF3">
    <property type="entry name" value="MFS TRANSPORTER"/>
    <property type="match status" value="1"/>
</dbReference>
<evidence type="ECO:0000259" key="7">
    <source>
        <dbReference type="PROSITE" id="PS50850"/>
    </source>
</evidence>
<dbReference type="CDD" id="cd17477">
    <property type="entry name" value="MFS_YcaD_like"/>
    <property type="match status" value="1"/>
</dbReference>
<keyword evidence="3 6" id="KW-1133">Transmembrane helix</keyword>
<organism evidence="8 9">
    <name type="scientific">Parvibaculum sedimenti</name>
    <dbReference type="NCBI Taxonomy" id="2608632"/>
    <lineage>
        <taxon>Bacteria</taxon>
        <taxon>Pseudomonadati</taxon>
        <taxon>Pseudomonadota</taxon>
        <taxon>Alphaproteobacteria</taxon>
        <taxon>Hyphomicrobiales</taxon>
        <taxon>Parvibaculaceae</taxon>
        <taxon>Parvibaculum</taxon>
    </lineage>
</organism>
<evidence type="ECO:0000256" key="6">
    <source>
        <dbReference type="SAM" id="Phobius"/>
    </source>
</evidence>